<dbReference type="GO" id="GO:0005730">
    <property type="term" value="C:nucleolus"/>
    <property type="evidence" value="ECO:0007669"/>
    <property type="project" value="UniProtKB-SubCell"/>
</dbReference>
<evidence type="ECO:0000256" key="2">
    <source>
        <dbReference type="ARBA" id="ARBA00022574"/>
    </source>
</evidence>
<keyword evidence="2" id="KW-0853">WD repeat</keyword>
<evidence type="ECO:0008006" key="7">
    <source>
        <dbReference type="Google" id="ProtNLM"/>
    </source>
</evidence>
<comment type="caution">
    <text evidence="5">The sequence shown here is derived from an EMBL/GenBank/DDBJ whole genome shotgun (WGS) entry which is preliminary data.</text>
</comment>
<dbReference type="GO" id="GO:0045943">
    <property type="term" value="P:positive regulation of transcription by RNA polymerase I"/>
    <property type="evidence" value="ECO:0007669"/>
    <property type="project" value="TreeGrafter"/>
</dbReference>
<dbReference type="InterPro" id="IPR015943">
    <property type="entry name" value="WD40/YVTN_repeat-like_dom_sf"/>
</dbReference>
<dbReference type="PANTHER" id="PTHR19924:SF26">
    <property type="entry name" value="U3 SMALL NUCLEOLAR RNA-ASSOCIATED PROTEIN 15 HOMOLOG"/>
    <property type="match status" value="1"/>
</dbReference>
<dbReference type="Gene3D" id="2.130.10.10">
    <property type="entry name" value="YVTN repeat-like/Quinoprotein amine dehydrogenase"/>
    <property type="match status" value="1"/>
</dbReference>
<comment type="subcellular location">
    <subcellularLocation>
        <location evidence="1">Nucleus</location>
        <location evidence="1">Nucleolus</location>
    </subcellularLocation>
</comment>
<dbReference type="PANTHER" id="PTHR19924">
    <property type="entry name" value="UTP15 U3 SMALL NUCLEOLAR RNA-ASSOCIATED PROTEIN 15 FAMILY MEMBER"/>
    <property type="match status" value="1"/>
</dbReference>
<protein>
    <recommendedName>
        <fullName evidence="7">U3 small nucleolar RNA-associated protein 15</fullName>
    </recommendedName>
</protein>
<dbReference type="GO" id="GO:0006364">
    <property type="term" value="P:rRNA processing"/>
    <property type="evidence" value="ECO:0007669"/>
    <property type="project" value="TreeGrafter"/>
</dbReference>
<proteinExistence type="predicted"/>
<keyword evidence="3" id="KW-0677">Repeat</keyword>
<dbReference type="InterPro" id="IPR001680">
    <property type="entry name" value="WD40_rpt"/>
</dbReference>
<evidence type="ECO:0000256" key="4">
    <source>
        <dbReference type="ARBA" id="ARBA00023242"/>
    </source>
</evidence>
<dbReference type="Pfam" id="PF00400">
    <property type="entry name" value="WD40"/>
    <property type="match status" value="1"/>
</dbReference>
<evidence type="ECO:0000256" key="3">
    <source>
        <dbReference type="ARBA" id="ARBA00022737"/>
    </source>
</evidence>
<dbReference type="AlphaFoldDB" id="A0A8H6EZ50"/>
<keyword evidence="4" id="KW-0539">Nucleus</keyword>
<dbReference type="EMBL" id="JABCYN010000009">
    <property type="protein sequence ID" value="KAF6015531.1"/>
    <property type="molecule type" value="Genomic_DNA"/>
</dbReference>
<sequence length="188" mass="21296">MSAARERIQPVRTETLPAKTTPEQRYWRGFTNSQLVKEHNAVTHIAFDPNRPHNFAVTSSTRIQVFSSKTRKVVKNFTRFKDTVYSGEFRHDGKLLVAGDASGLVQIFDAQHPRSLLVTLQPSTHPTHVTKFHPSITTQLLTCSDDRVARLYDISSTEEPLMSFGEHQDYVRSGIFIPGSEFGGHRML</sequence>
<evidence type="ECO:0000313" key="6">
    <source>
        <dbReference type="Proteomes" id="UP000568158"/>
    </source>
</evidence>
<name>A0A8H6EZ50_DEKBR</name>
<dbReference type="Proteomes" id="UP000568158">
    <property type="component" value="Unassembled WGS sequence"/>
</dbReference>
<reference evidence="5 6" key="1">
    <citation type="journal article" date="2020" name="Appl. Microbiol. Biotechnol.">
        <title>Targeted gene deletion in Brettanomyces bruxellensis with an expression-free CRISPR-Cas9 system.</title>
        <authorList>
            <person name="Varela C."/>
            <person name="Bartel C."/>
            <person name="Onetto C."/>
            <person name="Borneman A."/>
        </authorList>
    </citation>
    <scope>NUCLEOTIDE SEQUENCE [LARGE SCALE GENOMIC DNA]</scope>
    <source>
        <strain evidence="5 6">AWRI1613</strain>
    </source>
</reference>
<evidence type="ECO:0000313" key="5">
    <source>
        <dbReference type="EMBL" id="KAF6015531.1"/>
    </source>
</evidence>
<dbReference type="FunFam" id="2.130.10.10:FF:000551">
    <property type="entry name" value="UTP15p Nucleolar protein"/>
    <property type="match status" value="1"/>
</dbReference>
<evidence type="ECO:0000256" key="1">
    <source>
        <dbReference type="ARBA" id="ARBA00004604"/>
    </source>
</evidence>
<accession>A0A8H6EZ50</accession>
<organism evidence="5 6">
    <name type="scientific">Dekkera bruxellensis</name>
    <name type="common">Brettanomyces custersii</name>
    <dbReference type="NCBI Taxonomy" id="5007"/>
    <lineage>
        <taxon>Eukaryota</taxon>
        <taxon>Fungi</taxon>
        <taxon>Dikarya</taxon>
        <taxon>Ascomycota</taxon>
        <taxon>Saccharomycotina</taxon>
        <taxon>Pichiomycetes</taxon>
        <taxon>Pichiales</taxon>
        <taxon>Pichiaceae</taxon>
        <taxon>Brettanomyces</taxon>
    </lineage>
</organism>
<gene>
    <name evidence="5" type="ORF">HII12_000690</name>
</gene>
<dbReference type="SMART" id="SM00320">
    <property type="entry name" value="WD40"/>
    <property type="match status" value="3"/>
</dbReference>
<dbReference type="InterPro" id="IPR036322">
    <property type="entry name" value="WD40_repeat_dom_sf"/>
</dbReference>
<dbReference type="SUPFAM" id="SSF50978">
    <property type="entry name" value="WD40 repeat-like"/>
    <property type="match status" value="1"/>
</dbReference>